<dbReference type="GO" id="GO:0042956">
    <property type="term" value="P:maltodextrin transmembrane transport"/>
    <property type="evidence" value="ECO:0007669"/>
    <property type="project" value="TreeGrafter"/>
</dbReference>
<dbReference type="GO" id="GO:0015144">
    <property type="term" value="F:carbohydrate transmembrane transporter activity"/>
    <property type="evidence" value="ECO:0007669"/>
    <property type="project" value="InterPro"/>
</dbReference>
<keyword evidence="3" id="KW-0762">Sugar transport</keyword>
<dbReference type="OrthoDB" id="42146at2157"/>
<dbReference type="InterPro" id="IPR006060">
    <property type="entry name" value="Maltose/Cyclodextrin-bd"/>
</dbReference>
<evidence type="ECO:0000256" key="2">
    <source>
        <dbReference type="ARBA" id="ARBA00022448"/>
    </source>
</evidence>
<dbReference type="RefSeq" id="WP_089815733.1">
    <property type="nucleotide sequence ID" value="NZ_FOZK01000002.1"/>
</dbReference>
<dbReference type="Pfam" id="PF13416">
    <property type="entry name" value="SBP_bac_8"/>
    <property type="match status" value="1"/>
</dbReference>
<feature type="region of interest" description="Disordered" evidence="5">
    <location>
        <begin position="27"/>
        <end position="61"/>
    </location>
</feature>
<dbReference type="EMBL" id="FOZK01000002">
    <property type="protein sequence ID" value="SFR96491.1"/>
    <property type="molecule type" value="Genomic_DNA"/>
</dbReference>
<keyword evidence="2" id="KW-0813">Transport</keyword>
<feature type="compositionally biased region" description="Low complexity" evidence="5">
    <location>
        <begin position="52"/>
        <end position="61"/>
    </location>
</feature>
<dbReference type="PANTHER" id="PTHR30061">
    <property type="entry name" value="MALTOSE-BINDING PERIPLASMIC PROTEIN"/>
    <property type="match status" value="1"/>
</dbReference>
<feature type="compositionally biased region" description="Basic and acidic residues" evidence="5">
    <location>
        <begin position="81"/>
        <end position="90"/>
    </location>
</feature>
<keyword evidence="4" id="KW-0732">Signal</keyword>
<feature type="compositionally biased region" description="Acidic residues" evidence="5">
    <location>
        <begin position="37"/>
        <end position="51"/>
    </location>
</feature>
<dbReference type="STRING" id="767519.SAMN05216559_1616"/>
<evidence type="ECO:0000256" key="5">
    <source>
        <dbReference type="SAM" id="MobiDB-lite"/>
    </source>
</evidence>
<evidence type="ECO:0000313" key="7">
    <source>
        <dbReference type="Proteomes" id="UP000199062"/>
    </source>
</evidence>
<evidence type="ECO:0000313" key="6">
    <source>
        <dbReference type="EMBL" id="SFR96491.1"/>
    </source>
</evidence>
<evidence type="ECO:0000256" key="1">
    <source>
        <dbReference type="ARBA" id="ARBA00008520"/>
    </source>
</evidence>
<dbReference type="Proteomes" id="UP000199062">
    <property type="component" value="Unassembled WGS sequence"/>
</dbReference>
<dbReference type="PRINTS" id="PR00181">
    <property type="entry name" value="MALTOSEBP"/>
</dbReference>
<comment type="similarity">
    <text evidence="1">Belongs to the bacterial solute-binding protein 1 family.</text>
</comment>
<proteinExistence type="inferred from homology"/>
<dbReference type="PANTHER" id="PTHR30061:SF50">
    <property type="entry name" value="MALTOSE_MALTODEXTRIN-BINDING PERIPLASMIC PROTEIN"/>
    <property type="match status" value="1"/>
</dbReference>
<feature type="region of interest" description="Disordered" evidence="5">
    <location>
        <begin position="81"/>
        <end position="108"/>
    </location>
</feature>
<dbReference type="GO" id="GO:0055052">
    <property type="term" value="C:ATP-binding cassette (ABC) transporter complex, substrate-binding subunit-containing"/>
    <property type="evidence" value="ECO:0007669"/>
    <property type="project" value="TreeGrafter"/>
</dbReference>
<keyword evidence="7" id="KW-1185">Reference proteome</keyword>
<dbReference type="PROSITE" id="PS51257">
    <property type="entry name" value="PROKAR_LIPOPROTEIN"/>
    <property type="match status" value="1"/>
</dbReference>
<protein>
    <submittedName>
        <fullName evidence="6">Carbohydrate ABC transporter substrate-binding protein, CUT1 family</fullName>
    </submittedName>
</protein>
<organism evidence="6 7">
    <name type="scientific">Halomicrobium zhouii</name>
    <dbReference type="NCBI Taxonomy" id="767519"/>
    <lineage>
        <taxon>Archaea</taxon>
        <taxon>Methanobacteriati</taxon>
        <taxon>Methanobacteriota</taxon>
        <taxon>Stenosarchaea group</taxon>
        <taxon>Halobacteria</taxon>
        <taxon>Halobacteriales</taxon>
        <taxon>Haloarculaceae</taxon>
        <taxon>Halomicrobium</taxon>
    </lineage>
</organism>
<name>A0A1I6KZ51_9EURY</name>
<evidence type="ECO:0000256" key="4">
    <source>
        <dbReference type="ARBA" id="ARBA00022729"/>
    </source>
</evidence>
<reference evidence="6 7" key="1">
    <citation type="submission" date="2016-10" db="EMBL/GenBank/DDBJ databases">
        <authorList>
            <person name="de Groot N.N."/>
        </authorList>
    </citation>
    <scope>NUCLEOTIDE SEQUENCE [LARGE SCALE GENOMIC DNA]</scope>
    <source>
        <strain evidence="6 7">CGMCC 1.10457</strain>
    </source>
</reference>
<dbReference type="GO" id="GO:0015768">
    <property type="term" value="P:maltose transport"/>
    <property type="evidence" value="ECO:0007669"/>
    <property type="project" value="TreeGrafter"/>
</dbReference>
<evidence type="ECO:0000256" key="3">
    <source>
        <dbReference type="ARBA" id="ARBA00022597"/>
    </source>
</evidence>
<dbReference type="SUPFAM" id="SSF53850">
    <property type="entry name" value="Periplasmic binding protein-like II"/>
    <property type="match status" value="1"/>
</dbReference>
<dbReference type="Gene3D" id="3.40.190.10">
    <property type="entry name" value="Periplasmic binding protein-like II"/>
    <property type="match status" value="2"/>
</dbReference>
<dbReference type="GO" id="GO:1901982">
    <property type="term" value="F:maltose binding"/>
    <property type="evidence" value="ECO:0007669"/>
    <property type="project" value="TreeGrafter"/>
</dbReference>
<gene>
    <name evidence="6" type="ORF">SAMN05216559_1616</name>
</gene>
<dbReference type="InterPro" id="IPR006059">
    <property type="entry name" value="SBP"/>
</dbReference>
<dbReference type="AlphaFoldDB" id="A0A1I6KZ51"/>
<accession>A0A1I6KZ51</accession>
<sequence>MDRRTVLKQLGAATAFGSLAGCVGVQEQDTETATNDDGGDGSDDGSADQDTETAGPAGEATAWYSLPEPELPGREKAIETFTSETRHTVEGSDISDLEQKTTSAVPAGQGPQVFDWAHDWVGDYYQRGFLTDQSDDLTVDLDVFTDAAADAVQYEGNVVGLPYSAETVTLVYNTDVVDEAPESVSDMVAVMDEYHDPDAGQYGLSYPFDPYFTSAFLQGFGGYYFDPAADPQLGVDRDETIQGLEFALENLTPYMPNDPTYEPQAAAFAEGNAAFAINGPWYLATLNDKGVNYEVTSLPAVDGGELRPYTGISMWYFAKAMESGGADATAGREFVEWYATNEEIHLQNAEEHGAIPVLDSLVGSDDLPANVQAYSETVGQGIPMPTDPKMNKVWGPMETALIDAFNGDATAEEALTTAATDIRENWE</sequence>